<reference evidence="2 3" key="1">
    <citation type="submission" date="2024-02" db="EMBL/GenBank/DDBJ databases">
        <title>The Genome Sequence of Enterococcus sp. DIV0159.</title>
        <authorList>
            <person name="Earl A."/>
            <person name="Manson A."/>
            <person name="Gilmore M."/>
            <person name="Sanders J."/>
            <person name="Shea T."/>
            <person name="Howe W."/>
            <person name="Livny J."/>
            <person name="Cuomo C."/>
            <person name="Neafsey D."/>
            <person name="Birren B."/>
        </authorList>
    </citation>
    <scope>NUCLEOTIDE SEQUENCE [LARGE SCALE GENOMIC DNA]</scope>
    <source>
        <strain evidence="2 3">665A</strain>
    </source>
</reference>
<feature type="transmembrane region" description="Helical" evidence="1">
    <location>
        <begin position="125"/>
        <end position="143"/>
    </location>
</feature>
<dbReference type="InterPro" id="IPR012507">
    <property type="entry name" value="YibE_F"/>
</dbReference>
<dbReference type="RefSeq" id="WP_207704479.1">
    <property type="nucleotide sequence ID" value="NZ_JAFREL020000003.1"/>
</dbReference>
<feature type="transmembrane region" description="Helical" evidence="1">
    <location>
        <begin position="315"/>
        <end position="339"/>
    </location>
</feature>
<keyword evidence="1" id="KW-1133">Transmembrane helix</keyword>
<evidence type="ECO:0000256" key="1">
    <source>
        <dbReference type="SAM" id="Phobius"/>
    </source>
</evidence>
<feature type="transmembrane region" description="Helical" evidence="1">
    <location>
        <begin position="149"/>
        <end position="170"/>
    </location>
</feature>
<comment type="caution">
    <text evidence="2">The sequence shown here is derived from an EMBL/GenBank/DDBJ whole genome shotgun (WGS) entry which is preliminary data.</text>
</comment>
<dbReference type="Pfam" id="PF07907">
    <property type="entry name" value="YibE_F"/>
    <property type="match status" value="1"/>
</dbReference>
<name>A0ABV0ETG4_9ENTE</name>
<feature type="transmembrane region" description="Helical" evidence="1">
    <location>
        <begin position="182"/>
        <end position="203"/>
    </location>
</feature>
<feature type="transmembrane region" description="Helical" evidence="1">
    <location>
        <begin position="102"/>
        <end position="118"/>
    </location>
</feature>
<dbReference type="Proteomes" id="UP000664357">
    <property type="component" value="Unassembled WGS sequence"/>
</dbReference>
<keyword evidence="1" id="KW-0472">Membrane</keyword>
<organism evidence="2 3">
    <name type="scientific">Candidatus Enterococcus ferrettii</name>
    <dbReference type="NCBI Taxonomy" id="2815324"/>
    <lineage>
        <taxon>Bacteria</taxon>
        <taxon>Bacillati</taxon>
        <taxon>Bacillota</taxon>
        <taxon>Bacilli</taxon>
        <taxon>Lactobacillales</taxon>
        <taxon>Enterococcaceae</taxon>
        <taxon>Enterococcus</taxon>
    </lineage>
</organism>
<evidence type="ECO:0008006" key="4">
    <source>
        <dbReference type="Google" id="ProtNLM"/>
    </source>
</evidence>
<keyword evidence="3" id="KW-1185">Reference proteome</keyword>
<sequence>MKKKIIRSLLILAMILVTGLFIQAKSSFLYSDPVMKVEEANIKVAENIQEIKGRLLNAPGEVTINETYYENEGLSPAYQKGEQLILQKHGGKWQVLSLKRDGYVFILVGIFVWIVLLISGRKGIYALIGLGMNSLLLVLFLWINLNNRSLPLLFLMSIYTVLAVLIAMGTSYGFKNLDLRKIIGTLLSVFLAFIICLIAMNQLRDNGIWFEEMQFVTRPYRSVFLAGLLIGAIGASMDNIVTIISSLDEIQAKNHQLSVKELVRSGQEIAQDTASSMINVLMFAYLSGAIPSFVFNLANGWNFSDTFGLHLSLEILRAICGGFAIVLSVPLALTAFIVAENLKRRRKAQ</sequence>
<evidence type="ECO:0000313" key="2">
    <source>
        <dbReference type="EMBL" id="MEO1771923.1"/>
    </source>
</evidence>
<proteinExistence type="predicted"/>
<keyword evidence="1" id="KW-0812">Transmembrane</keyword>
<protein>
    <recommendedName>
        <fullName evidence="4">YibE/F family protein</fullName>
    </recommendedName>
</protein>
<gene>
    <name evidence="2" type="ORF">JZO67_003905</name>
</gene>
<feature type="transmembrane region" description="Helical" evidence="1">
    <location>
        <begin position="223"/>
        <end position="247"/>
    </location>
</feature>
<dbReference type="PANTHER" id="PTHR41771">
    <property type="entry name" value="MEMBRANE PROTEIN-RELATED"/>
    <property type="match status" value="1"/>
</dbReference>
<dbReference type="EMBL" id="JAFREL020000003">
    <property type="protein sequence ID" value="MEO1771923.1"/>
    <property type="molecule type" value="Genomic_DNA"/>
</dbReference>
<evidence type="ECO:0000313" key="3">
    <source>
        <dbReference type="Proteomes" id="UP000664357"/>
    </source>
</evidence>
<accession>A0ABV0ETG4</accession>
<feature type="transmembrane region" description="Helical" evidence="1">
    <location>
        <begin position="277"/>
        <end position="295"/>
    </location>
</feature>
<dbReference type="PANTHER" id="PTHR41771:SF1">
    <property type="entry name" value="MEMBRANE PROTEIN"/>
    <property type="match status" value="1"/>
</dbReference>